<organism evidence="1 2">
    <name type="scientific">Vibrio toranzoniae</name>
    <dbReference type="NCBI Taxonomy" id="1194427"/>
    <lineage>
        <taxon>Bacteria</taxon>
        <taxon>Pseudomonadati</taxon>
        <taxon>Pseudomonadota</taxon>
        <taxon>Gammaproteobacteria</taxon>
        <taxon>Vibrionales</taxon>
        <taxon>Vibrionaceae</taxon>
        <taxon>Vibrio</taxon>
    </lineage>
</organism>
<dbReference type="GeneID" id="300177339"/>
<evidence type="ECO:0000313" key="2">
    <source>
        <dbReference type="Proteomes" id="UP000057389"/>
    </source>
</evidence>
<dbReference type="RefSeq" id="WP_060467053.1">
    <property type="nucleotide sequence ID" value="NZ_AP025514.1"/>
</dbReference>
<proteinExistence type="predicted"/>
<name>A0A109DC09_9VIBR</name>
<accession>A0A109DC09</accession>
<dbReference type="EMBL" id="LMXU01000003">
    <property type="protein sequence ID" value="KWU02355.1"/>
    <property type="molecule type" value="Genomic_DNA"/>
</dbReference>
<sequence length="235" mass="26585">MNANAYSQFSELTPVQLLSVFKDEYRTIAKDNRTLSLNQGYQALAKHAQCNSLESMKSQSIILIKVSEFINALIACGLPVSKTTNTARFERLLKCDVLCPPLSGGLCVAITNDGLVLETPYLSNPTPYIAGSEICHLQIDMVDGAWLSNEEWVSFVNNLEDNLDLDGDIQQQATEHWSEVHAEKNVLTLDPTPDYEEMATWSEGRFRQFVLEHSLYTHVDTVYNFFDEERKRQLA</sequence>
<gene>
    <name evidence="1" type="ORF">APQ14_01230</name>
</gene>
<evidence type="ECO:0000313" key="1">
    <source>
        <dbReference type="EMBL" id="KWU02355.1"/>
    </source>
</evidence>
<comment type="caution">
    <text evidence="1">The sequence shown here is derived from an EMBL/GenBank/DDBJ whole genome shotgun (WGS) entry which is preliminary data.</text>
</comment>
<keyword evidence="2" id="KW-1185">Reference proteome</keyword>
<reference evidence="1 2" key="1">
    <citation type="submission" date="2015-11" db="EMBL/GenBank/DDBJ databases">
        <title>Draft WGS of Vibrio toranzoniae.</title>
        <authorList>
            <person name="Lasa A."/>
            <person name="Romalde J.L."/>
        </authorList>
    </citation>
    <scope>NUCLEOTIDE SEQUENCE [LARGE SCALE GENOMIC DNA]</scope>
    <source>
        <strain evidence="1 2">Vb 10.8</strain>
    </source>
</reference>
<dbReference type="Proteomes" id="UP000057389">
    <property type="component" value="Unassembled WGS sequence"/>
</dbReference>
<protein>
    <submittedName>
        <fullName evidence="1">Uncharacterized protein</fullName>
    </submittedName>
</protein>
<dbReference type="AlphaFoldDB" id="A0A109DC09"/>